<evidence type="ECO:0000313" key="2">
    <source>
        <dbReference type="Proteomes" id="UP001222282"/>
    </source>
</evidence>
<dbReference type="EMBL" id="CP101655">
    <property type="protein sequence ID" value="WDR37562.1"/>
    <property type="molecule type" value="Genomic_DNA"/>
</dbReference>
<gene>
    <name evidence="1" type="ORF">NN484_07455</name>
</gene>
<feature type="non-terminal residue" evidence="1">
    <location>
        <position position="85"/>
    </location>
</feature>
<sequence>MSKYINAIVELAECGIAVPGFALSPDDQYAGTEDFQAFIELTTKRDELEKKIEERYSQWVSATGGNAWRGEVSLLKVEFPKRAKA</sequence>
<organism evidence="1 2">
    <name type="scientific">Pseudomonas serboccidentalis</name>
    <dbReference type="NCBI Taxonomy" id="2964670"/>
    <lineage>
        <taxon>Bacteria</taxon>
        <taxon>Pseudomonadati</taxon>
        <taxon>Pseudomonadota</taxon>
        <taxon>Gammaproteobacteria</taxon>
        <taxon>Pseudomonadales</taxon>
        <taxon>Pseudomonadaceae</taxon>
        <taxon>Pseudomonas</taxon>
    </lineage>
</organism>
<dbReference type="RefSeq" id="WP_274658801.1">
    <property type="nucleotide sequence ID" value="NZ_CP101655.1"/>
</dbReference>
<name>A0ABY7ZF59_9PSED</name>
<evidence type="ECO:0000313" key="1">
    <source>
        <dbReference type="EMBL" id="WDR37562.1"/>
    </source>
</evidence>
<accession>A0ABY7ZF59</accession>
<proteinExistence type="predicted"/>
<dbReference type="Proteomes" id="UP001222282">
    <property type="component" value="Chromosome"/>
</dbReference>
<keyword evidence="2" id="KW-1185">Reference proteome</keyword>
<protein>
    <submittedName>
        <fullName evidence="1">Uncharacterized protein</fullName>
    </submittedName>
</protein>
<reference evidence="1 2" key="1">
    <citation type="submission" date="2022-07" db="EMBL/GenBank/DDBJ databases">
        <authorList>
            <person name="Abrouk D."/>
            <person name="Moenne-Loccoz Y."/>
            <person name="Todorovic I."/>
            <person name="Raicevic V."/>
            <person name="Jovicic-Petrovic J."/>
        </authorList>
    </citation>
    <scope>NUCLEOTIDE SEQUENCE [LARGE SCALE GENOMIC DNA]</scope>
    <source>
        <strain evidence="2">IT-P374</strain>
    </source>
</reference>